<dbReference type="Proteomes" id="UP000671119">
    <property type="component" value="Unassembled WGS sequence"/>
</dbReference>
<gene>
    <name evidence="1" type="ORF">J8J21_20690</name>
</gene>
<reference evidence="1 2" key="1">
    <citation type="submission" date="2021-03" db="EMBL/GenBank/DDBJ databases">
        <title>Whole Genome Sequencing of Mycobacterium tuberculosis clinical isolates from Arunachal Pradesh, India.</title>
        <authorList>
            <person name="Singh S."/>
            <person name="Mudliar S.R."/>
            <person name="Kulsum U."/>
            <person name="Rufai S.B."/>
            <person name="Singh P.K."/>
            <person name="Umpo M."/>
            <person name="Nyori M."/>
        </authorList>
    </citation>
    <scope>NUCLEOTIDE SEQUENCE [LARGE SCALE GENOMIC DNA]</scope>
    <source>
        <strain evidence="1 2">OMICS/BPL/0142/20/SP</strain>
    </source>
</reference>
<protein>
    <submittedName>
        <fullName evidence="1">Uncharacterized protein</fullName>
    </submittedName>
</protein>
<evidence type="ECO:0000313" key="1">
    <source>
        <dbReference type="EMBL" id="MBP0685464.1"/>
    </source>
</evidence>
<dbReference type="AlphaFoldDB" id="A0ABD4Q4C1"/>
<organism evidence="1 2">
    <name type="scientific">Mycobacterium tuberculosis</name>
    <dbReference type="NCBI Taxonomy" id="1773"/>
    <lineage>
        <taxon>Bacteria</taxon>
        <taxon>Bacillati</taxon>
        <taxon>Actinomycetota</taxon>
        <taxon>Actinomycetes</taxon>
        <taxon>Mycobacteriales</taxon>
        <taxon>Mycobacteriaceae</taxon>
        <taxon>Mycobacterium</taxon>
        <taxon>Mycobacterium tuberculosis complex</taxon>
    </lineage>
</organism>
<dbReference type="EMBL" id="JAGIZI010000140">
    <property type="protein sequence ID" value="MBP0685464.1"/>
    <property type="molecule type" value="Genomic_DNA"/>
</dbReference>
<comment type="caution">
    <text evidence="1">The sequence shown here is derived from an EMBL/GenBank/DDBJ whole genome shotgun (WGS) entry which is preliminary data.</text>
</comment>
<evidence type="ECO:0000313" key="2">
    <source>
        <dbReference type="Proteomes" id="UP000671119"/>
    </source>
</evidence>
<name>A0ABD4Q4C1_MYCTX</name>
<proteinExistence type="predicted"/>
<sequence length="88" mass="9779">MKALVESLGDITAHVDCHNIVSQVSDYCLFYPRFANQPNNVMTELLSDLSDHGDYVTWGSSTLASFSHWVGIKHGTTSFLPEVYEGRA</sequence>
<feature type="non-terminal residue" evidence="1">
    <location>
        <position position="88"/>
    </location>
</feature>
<accession>A0ABD4Q4C1</accession>